<name>A0AAE3U8D6_9BACT</name>
<dbReference type="EMBL" id="JASJOS010000003">
    <property type="protein sequence ID" value="MDJ1480574.1"/>
    <property type="molecule type" value="Genomic_DNA"/>
</dbReference>
<dbReference type="RefSeq" id="WP_313977354.1">
    <property type="nucleotide sequence ID" value="NZ_JASJOS010000003.1"/>
</dbReference>
<dbReference type="Proteomes" id="UP001241110">
    <property type="component" value="Unassembled WGS sequence"/>
</dbReference>
<evidence type="ECO:0000313" key="3">
    <source>
        <dbReference type="Proteomes" id="UP001241110"/>
    </source>
</evidence>
<organism evidence="2 3">
    <name type="scientific">Xanthocytophaga flava</name>
    <dbReference type="NCBI Taxonomy" id="3048013"/>
    <lineage>
        <taxon>Bacteria</taxon>
        <taxon>Pseudomonadati</taxon>
        <taxon>Bacteroidota</taxon>
        <taxon>Cytophagia</taxon>
        <taxon>Cytophagales</taxon>
        <taxon>Rhodocytophagaceae</taxon>
        <taxon>Xanthocytophaga</taxon>
    </lineage>
</organism>
<gene>
    <name evidence="2" type="ORF">QNI16_08765</name>
</gene>
<protein>
    <recommendedName>
        <fullName evidence="4">Adhesin domain-containing protein</fullName>
    </recommendedName>
</protein>
<feature type="chain" id="PRO_5042060609" description="Adhesin domain-containing protein" evidence="1">
    <location>
        <begin position="18"/>
        <end position="245"/>
    </location>
</feature>
<evidence type="ECO:0008006" key="4">
    <source>
        <dbReference type="Google" id="ProtNLM"/>
    </source>
</evidence>
<comment type="caution">
    <text evidence="2">The sequence shown here is derived from an EMBL/GenBank/DDBJ whole genome shotgun (WGS) entry which is preliminary data.</text>
</comment>
<keyword evidence="1" id="KW-0732">Signal</keyword>
<reference evidence="2" key="1">
    <citation type="submission" date="2023-05" db="EMBL/GenBank/DDBJ databases">
        <authorList>
            <person name="Zhang X."/>
        </authorList>
    </citation>
    <scope>NUCLEOTIDE SEQUENCE</scope>
    <source>
        <strain evidence="2">YF14B1</strain>
    </source>
</reference>
<accession>A0AAE3U8D6</accession>
<proteinExistence type="predicted"/>
<sequence length="245" mass="27642">MKTIFYLLSLMCTLPLAAQKKVEKMFPYTNGKEIYLNLKYASDIHIKTWDKNEIGITASVNINNNANNDNFVLESSTTNDSQIEIKGNIKDLKLISTVPTNVQSDSRGNYYGDHRFWDDENKVYISSGPQVFIIIDYDIYIPEQAALLVKTISGNVLVDYLKGKYRLETISGKIDLKTAETTKCDFSLHTITGDVYTNLALESPQSKNGELSRVGGQYDRDMKLNNGGEKLVLKTISGNIYLRKK</sequence>
<evidence type="ECO:0000256" key="1">
    <source>
        <dbReference type="SAM" id="SignalP"/>
    </source>
</evidence>
<evidence type="ECO:0000313" key="2">
    <source>
        <dbReference type="EMBL" id="MDJ1480574.1"/>
    </source>
</evidence>
<dbReference type="AlphaFoldDB" id="A0AAE3U8D6"/>
<feature type="signal peptide" evidence="1">
    <location>
        <begin position="1"/>
        <end position="17"/>
    </location>
</feature>